<organism evidence="2">
    <name type="scientific">Sesamum latifolium</name>
    <dbReference type="NCBI Taxonomy" id="2727402"/>
    <lineage>
        <taxon>Eukaryota</taxon>
        <taxon>Viridiplantae</taxon>
        <taxon>Streptophyta</taxon>
        <taxon>Embryophyta</taxon>
        <taxon>Tracheophyta</taxon>
        <taxon>Spermatophyta</taxon>
        <taxon>Magnoliopsida</taxon>
        <taxon>eudicotyledons</taxon>
        <taxon>Gunneridae</taxon>
        <taxon>Pentapetalae</taxon>
        <taxon>asterids</taxon>
        <taxon>lamiids</taxon>
        <taxon>Lamiales</taxon>
        <taxon>Pedaliaceae</taxon>
        <taxon>Sesamum</taxon>
    </lineage>
</organism>
<dbReference type="EMBL" id="JACGWN010000005">
    <property type="protein sequence ID" value="KAL0449971.1"/>
    <property type="molecule type" value="Genomic_DNA"/>
</dbReference>
<proteinExistence type="predicted"/>
<gene>
    <name evidence="2" type="ORF">Slati_1553500</name>
</gene>
<protein>
    <submittedName>
        <fullName evidence="2">Uncharacterized protein</fullName>
    </submittedName>
</protein>
<accession>A0AAW2XAG5</accession>
<comment type="caution">
    <text evidence="2">The sequence shown here is derived from an EMBL/GenBank/DDBJ whole genome shotgun (WGS) entry which is preliminary data.</text>
</comment>
<evidence type="ECO:0000256" key="1">
    <source>
        <dbReference type="SAM" id="MobiDB-lite"/>
    </source>
</evidence>
<dbReference type="AlphaFoldDB" id="A0AAW2XAG5"/>
<feature type="region of interest" description="Disordered" evidence="1">
    <location>
        <begin position="1"/>
        <end position="67"/>
    </location>
</feature>
<name>A0AAW2XAG5_9LAMI</name>
<reference evidence="2" key="2">
    <citation type="journal article" date="2024" name="Plant">
        <title>Genomic evolution and insights into agronomic trait innovations of Sesamum species.</title>
        <authorList>
            <person name="Miao H."/>
            <person name="Wang L."/>
            <person name="Qu L."/>
            <person name="Liu H."/>
            <person name="Sun Y."/>
            <person name="Le M."/>
            <person name="Wang Q."/>
            <person name="Wei S."/>
            <person name="Zheng Y."/>
            <person name="Lin W."/>
            <person name="Duan Y."/>
            <person name="Cao H."/>
            <person name="Xiong S."/>
            <person name="Wang X."/>
            <person name="Wei L."/>
            <person name="Li C."/>
            <person name="Ma Q."/>
            <person name="Ju M."/>
            <person name="Zhao R."/>
            <person name="Li G."/>
            <person name="Mu C."/>
            <person name="Tian Q."/>
            <person name="Mei H."/>
            <person name="Zhang T."/>
            <person name="Gao T."/>
            <person name="Zhang H."/>
        </authorList>
    </citation>
    <scope>NUCLEOTIDE SEQUENCE</scope>
    <source>
        <strain evidence="2">KEN1</strain>
    </source>
</reference>
<evidence type="ECO:0000313" key="2">
    <source>
        <dbReference type="EMBL" id="KAL0449971.1"/>
    </source>
</evidence>
<sequence>MADMDLDELLDGPSQVTNRPSRFAPKGSKFKPRPKTEPSQLPPPAASDTVEGLPVPRKRNRVSNPISSPSLRMMAMIWMSR</sequence>
<reference evidence="2" key="1">
    <citation type="submission" date="2020-06" db="EMBL/GenBank/DDBJ databases">
        <authorList>
            <person name="Li T."/>
            <person name="Hu X."/>
            <person name="Zhang T."/>
            <person name="Song X."/>
            <person name="Zhang H."/>
            <person name="Dai N."/>
            <person name="Sheng W."/>
            <person name="Hou X."/>
            <person name="Wei L."/>
        </authorList>
    </citation>
    <scope>NUCLEOTIDE SEQUENCE</scope>
    <source>
        <strain evidence="2">KEN1</strain>
        <tissue evidence="2">Leaf</tissue>
    </source>
</reference>
<feature type="compositionally biased region" description="Acidic residues" evidence="1">
    <location>
        <begin position="1"/>
        <end position="10"/>
    </location>
</feature>